<feature type="region of interest" description="Disordered" evidence="1">
    <location>
        <begin position="1"/>
        <end position="46"/>
    </location>
</feature>
<protein>
    <submittedName>
        <fullName evidence="2">Uncharacterized protein</fullName>
    </submittedName>
</protein>
<dbReference type="EMBL" id="JAEPDI010000004">
    <property type="protein sequence ID" value="MCG7938729.1"/>
    <property type="molecule type" value="Genomic_DNA"/>
</dbReference>
<evidence type="ECO:0000313" key="2">
    <source>
        <dbReference type="EMBL" id="MCG7938729.1"/>
    </source>
</evidence>
<evidence type="ECO:0000256" key="1">
    <source>
        <dbReference type="SAM" id="MobiDB-lite"/>
    </source>
</evidence>
<proteinExistence type="predicted"/>
<organism evidence="2 3">
    <name type="scientific">Candidatus Thiodiazotropha lotti</name>
    <dbReference type="NCBI Taxonomy" id="2792787"/>
    <lineage>
        <taxon>Bacteria</taxon>
        <taxon>Pseudomonadati</taxon>
        <taxon>Pseudomonadota</taxon>
        <taxon>Gammaproteobacteria</taxon>
        <taxon>Chromatiales</taxon>
        <taxon>Sedimenticolaceae</taxon>
        <taxon>Candidatus Thiodiazotropha</taxon>
    </lineage>
</organism>
<comment type="caution">
    <text evidence="2">The sequence shown here is derived from an EMBL/GenBank/DDBJ whole genome shotgun (WGS) entry which is preliminary data.</text>
</comment>
<evidence type="ECO:0000313" key="3">
    <source>
        <dbReference type="Proteomes" id="UP000886687"/>
    </source>
</evidence>
<feature type="compositionally biased region" description="Polar residues" evidence="1">
    <location>
        <begin position="1"/>
        <end position="40"/>
    </location>
</feature>
<name>A0A9E4K4K8_9GAMM</name>
<dbReference type="AlphaFoldDB" id="A0A9E4K4K8"/>
<dbReference type="Proteomes" id="UP000886687">
    <property type="component" value="Unassembled WGS sequence"/>
</dbReference>
<accession>A0A9E4K4K8</accession>
<sequence length="336" mass="35556">MTNSMINNNASVNFSNLGNSSDKKSLNANNSNRGCSTTQNENDKEGSLLYKRNPSADIWSNFLTASDKISNIQTKSEMLRFAPTTEDNLVTSVSTAEKLSGVYELTHHKQNDCPLPDFSFEKNIDCDVSVYTNESKSFHLGRFQFQYTKPGFDGSSEKMKAGGGAGLSTGINIAHANPDLKIGELGRIDARFRVGVANVDANIEGKLQIDSLNPKMSGASIKGGLGAEALLGDARYAMAFKITPKTIGDTLAGIYNNYVDPVVDNIAGYDVPEMPCVPEEYDHGVSVSGHVTTGFGGAAKIGGELEIGDGKGFKLGAKAKLGVGPVLGAGLTVGVK</sequence>
<gene>
    <name evidence="2" type="ORF">JAZ04_07705</name>
</gene>
<reference evidence="2" key="1">
    <citation type="journal article" date="2021" name="Proc. Natl. Acad. Sci. U.S.A.">
        <title>Global biogeography of chemosynthetic symbionts reveals both localized and globally distributed symbiont groups. .</title>
        <authorList>
            <person name="Osvatic J.T."/>
            <person name="Wilkins L.G.E."/>
            <person name="Leibrecht L."/>
            <person name="Leray M."/>
            <person name="Zauner S."/>
            <person name="Polzin J."/>
            <person name="Camacho Y."/>
            <person name="Gros O."/>
            <person name="van Gils J.A."/>
            <person name="Eisen J.A."/>
            <person name="Petersen J.M."/>
            <person name="Yuen B."/>
        </authorList>
    </citation>
    <scope>NUCLEOTIDE SEQUENCE</scope>
    <source>
        <strain evidence="2">MAGL173</strain>
    </source>
</reference>